<dbReference type="AlphaFoldDB" id="A0A1C4UE55"/>
<dbReference type="EMBL" id="LT607413">
    <property type="protein sequence ID" value="SCE69954.1"/>
    <property type="molecule type" value="Genomic_DNA"/>
</dbReference>
<feature type="transmembrane region" description="Helical" evidence="2">
    <location>
        <begin position="98"/>
        <end position="116"/>
    </location>
</feature>
<dbReference type="InParanoid" id="A0A1C4UE55"/>
<gene>
    <name evidence="3" type="ORF">GA0070618_0250</name>
</gene>
<organism evidence="3 4">
    <name type="scientific">Micromonospora echinospora</name>
    <name type="common">Micromonospora purpurea</name>
    <dbReference type="NCBI Taxonomy" id="1877"/>
    <lineage>
        <taxon>Bacteria</taxon>
        <taxon>Bacillati</taxon>
        <taxon>Actinomycetota</taxon>
        <taxon>Actinomycetes</taxon>
        <taxon>Micromonosporales</taxon>
        <taxon>Micromonosporaceae</taxon>
        <taxon>Micromonospora</taxon>
    </lineage>
</organism>
<protein>
    <submittedName>
        <fullName evidence="3">Uncharacterized protein</fullName>
    </submittedName>
</protein>
<dbReference type="RefSeq" id="WP_088979972.1">
    <property type="nucleotide sequence ID" value="NZ_LT607413.1"/>
</dbReference>
<keyword evidence="2" id="KW-0812">Transmembrane</keyword>
<dbReference type="Proteomes" id="UP000198253">
    <property type="component" value="Chromosome I"/>
</dbReference>
<feature type="region of interest" description="Disordered" evidence="1">
    <location>
        <begin position="1"/>
        <end position="44"/>
    </location>
</feature>
<reference evidence="4" key="1">
    <citation type="submission" date="2016-06" db="EMBL/GenBank/DDBJ databases">
        <authorList>
            <person name="Varghese N."/>
            <person name="Submissions Spin"/>
        </authorList>
    </citation>
    <scope>NUCLEOTIDE SEQUENCE [LARGE SCALE GENOMIC DNA]</scope>
    <source>
        <strain evidence="4">DSM 43816</strain>
    </source>
</reference>
<evidence type="ECO:0000256" key="2">
    <source>
        <dbReference type="SAM" id="Phobius"/>
    </source>
</evidence>
<sequence length="132" mass="14474">MSTQAASTRPVNRQAQDMQNRAGQDMPNRAMAEAPTRPMPMMHDGRREAMQAPGTETKNAFRTTEFWVYVAAVIGVLAASQLVGRNSTGVDIFRADNAWFMITLLTLGYLGSRGLAKAGSAFRSGEERNARH</sequence>
<dbReference type="OrthoDB" id="3698132at2"/>
<keyword evidence="2" id="KW-0472">Membrane</keyword>
<feature type="compositionally biased region" description="Polar residues" evidence="1">
    <location>
        <begin position="1"/>
        <end position="22"/>
    </location>
</feature>
<keyword evidence="4" id="KW-1185">Reference proteome</keyword>
<accession>A0A1C4UE55</accession>
<name>A0A1C4UE55_MICEC</name>
<feature type="transmembrane region" description="Helical" evidence="2">
    <location>
        <begin position="66"/>
        <end position="83"/>
    </location>
</feature>
<keyword evidence="2" id="KW-1133">Transmembrane helix</keyword>
<proteinExistence type="predicted"/>
<evidence type="ECO:0000313" key="4">
    <source>
        <dbReference type="Proteomes" id="UP000198253"/>
    </source>
</evidence>
<evidence type="ECO:0000313" key="3">
    <source>
        <dbReference type="EMBL" id="SCE69954.1"/>
    </source>
</evidence>
<evidence type="ECO:0000256" key="1">
    <source>
        <dbReference type="SAM" id="MobiDB-lite"/>
    </source>
</evidence>